<gene>
    <name evidence="2" type="ORF">HPA02_05200</name>
</gene>
<dbReference type="Proteomes" id="UP000321275">
    <property type="component" value="Unassembled WGS sequence"/>
</dbReference>
<protein>
    <submittedName>
        <fullName evidence="2">Uncharacterized protein</fullName>
    </submittedName>
</protein>
<keyword evidence="1" id="KW-1133">Transmembrane helix</keyword>
<evidence type="ECO:0000313" key="2">
    <source>
        <dbReference type="EMBL" id="GEK46237.1"/>
    </source>
</evidence>
<dbReference type="AlphaFoldDB" id="A0A510X651"/>
<feature type="transmembrane region" description="Helical" evidence="1">
    <location>
        <begin position="172"/>
        <end position="197"/>
    </location>
</feature>
<keyword evidence="3" id="KW-1185">Reference proteome</keyword>
<accession>A0A510X651</accession>
<name>A0A510X651_9GAMM</name>
<feature type="transmembrane region" description="Helical" evidence="1">
    <location>
        <begin position="21"/>
        <end position="41"/>
    </location>
</feature>
<sequence>MIEKKLDSLTSWQNLKSAARLPFVGSMYIWIFIVPIAAKALESIPETGAFTIFGQDIRLNLSLPFSWVVFYFSALAFAVANVLFKVRCPSIIQENDSFSDFAASRKGITHLDKYLFEAGMNWEGLRQALERADEHFHGNMQIEVYEGKSEPLQREFWMVMRYADQCSSRTRYLAALSYLFAFALIGVVIVQNLALVFKLGVLP</sequence>
<evidence type="ECO:0000313" key="3">
    <source>
        <dbReference type="Proteomes" id="UP000321275"/>
    </source>
</evidence>
<reference evidence="2 3" key="1">
    <citation type="submission" date="2019-07" db="EMBL/GenBank/DDBJ databases">
        <title>Whole genome shotgun sequence of Halomonas pacifica NBRC 102220.</title>
        <authorList>
            <person name="Hosoyama A."/>
            <person name="Uohara A."/>
            <person name="Ohji S."/>
            <person name="Ichikawa N."/>
        </authorList>
    </citation>
    <scope>NUCLEOTIDE SEQUENCE [LARGE SCALE GENOMIC DNA]</scope>
    <source>
        <strain evidence="2 3">NBRC 102220</strain>
    </source>
</reference>
<evidence type="ECO:0000256" key="1">
    <source>
        <dbReference type="SAM" id="Phobius"/>
    </source>
</evidence>
<dbReference type="RefSeq" id="WP_146801515.1">
    <property type="nucleotide sequence ID" value="NZ_BJUK01000004.1"/>
</dbReference>
<proteinExistence type="predicted"/>
<feature type="transmembrane region" description="Helical" evidence="1">
    <location>
        <begin position="61"/>
        <end position="84"/>
    </location>
</feature>
<dbReference type="EMBL" id="BJUK01000004">
    <property type="protein sequence ID" value="GEK46237.1"/>
    <property type="molecule type" value="Genomic_DNA"/>
</dbReference>
<keyword evidence="1" id="KW-0472">Membrane</keyword>
<dbReference type="OrthoDB" id="7064375at2"/>
<organism evidence="2 3">
    <name type="scientific">Bisbaumannia pacifica</name>
    <dbReference type="NCBI Taxonomy" id="77098"/>
    <lineage>
        <taxon>Bacteria</taxon>
        <taxon>Pseudomonadati</taxon>
        <taxon>Pseudomonadota</taxon>
        <taxon>Gammaproteobacteria</taxon>
        <taxon>Oceanospirillales</taxon>
        <taxon>Halomonadaceae</taxon>
        <taxon>Bisbaumannia</taxon>
    </lineage>
</organism>
<comment type="caution">
    <text evidence="2">The sequence shown here is derived from an EMBL/GenBank/DDBJ whole genome shotgun (WGS) entry which is preliminary data.</text>
</comment>
<keyword evidence="1" id="KW-0812">Transmembrane</keyword>